<name>A0A378F5F8_KLEPN</name>
<feature type="region of interest" description="Disordered" evidence="1">
    <location>
        <begin position="1"/>
        <end position="41"/>
    </location>
</feature>
<dbReference type="AlphaFoldDB" id="A0A378F5F8"/>
<sequence length="234" mass="25489">MAVQPDPQAGGPASPSPQLGARRGVQDGSGRHHHPAQRLGPGVVIAADQPFDIRHIAVEGFRTQRHRQILFHRPALGRPTPAQDDAHPQRFPFAEDNLRGIERHIRPVQVVVIRHAGAARAQKLHQTNAHRQTKGMFIESRAKAVRRGAQPGRQALVQPLRARPSAATEKDGGACSPTPDRSRSRGHRSVALPAAASGCRWRQSCPSRDANIRPGQPRRLSGQTAEDGMGIFNH</sequence>
<evidence type="ECO:0000313" key="3">
    <source>
        <dbReference type="Proteomes" id="UP000255167"/>
    </source>
</evidence>
<dbReference type="EMBL" id="UGNC01000004">
    <property type="protein sequence ID" value="STW39667.1"/>
    <property type="molecule type" value="Genomic_DNA"/>
</dbReference>
<dbReference type="Proteomes" id="UP000255167">
    <property type="component" value="Unassembled WGS sequence"/>
</dbReference>
<evidence type="ECO:0000313" key="2">
    <source>
        <dbReference type="EMBL" id="STW39667.1"/>
    </source>
</evidence>
<proteinExistence type="predicted"/>
<protein>
    <submittedName>
        <fullName evidence="2">Uncharacterized protein</fullName>
    </submittedName>
</protein>
<accession>A0A378F5F8</accession>
<organism evidence="2 3">
    <name type="scientific">Klebsiella pneumoniae</name>
    <dbReference type="NCBI Taxonomy" id="573"/>
    <lineage>
        <taxon>Bacteria</taxon>
        <taxon>Pseudomonadati</taxon>
        <taxon>Pseudomonadota</taxon>
        <taxon>Gammaproteobacteria</taxon>
        <taxon>Enterobacterales</taxon>
        <taxon>Enterobacteriaceae</taxon>
        <taxon>Klebsiella/Raoultella group</taxon>
        <taxon>Klebsiella</taxon>
        <taxon>Klebsiella pneumoniae complex</taxon>
    </lineage>
</organism>
<reference evidence="2 3" key="1">
    <citation type="submission" date="2018-06" db="EMBL/GenBank/DDBJ databases">
        <authorList>
            <consortium name="Pathogen Informatics"/>
            <person name="Doyle S."/>
        </authorList>
    </citation>
    <scope>NUCLEOTIDE SEQUENCE [LARGE SCALE GENOMIC DNA]</scope>
    <source>
        <strain evidence="2 3">NCTC9617</strain>
    </source>
</reference>
<gene>
    <name evidence="2" type="ORF">NCTC9617_01197</name>
</gene>
<evidence type="ECO:0000256" key="1">
    <source>
        <dbReference type="SAM" id="MobiDB-lite"/>
    </source>
</evidence>
<feature type="region of interest" description="Disordered" evidence="1">
    <location>
        <begin position="159"/>
        <end position="234"/>
    </location>
</feature>